<evidence type="ECO:0000313" key="1">
    <source>
        <dbReference type="EMBL" id="QDV73070.1"/>
    </source>
</evidence>
<dbReference type="AlphaFoldDB" id="A0A518K5J7"/>
<keyword evidence="2" id="KW-1185">Reference proteome</keyword>
<protein>
    <submittedName>
        <fullName evidence="1">Uncharacterized protein</fullName>
    </submittedName>
</protein>
<name>A0A518K5J7_9BACT</name>
<sequence>MIKISSNPDGSKTARHALLSETVTFDPTNEAAVLQTMNAKAAGVRVQIAEVARVGRISDLEALVRQRGGDRNAVNMLRNTPVVPKIAADAHRLDGLISDLDARGQKKLPATPAARLAMFAKEIRDREQQPEPEAAPPKVSDAINQMERLKDHLIHHDAHDPSRLVRVELTLRQLRNGDAETGFGMMASVLDGEKQLAAERKTAVAMRQDELRQQAADLDAYSNGLEPIPADVAEVSHAE</sequence>
<dbReference type="RefSeq" id="WP_145109425.1">
    <property type="nucleotide sequence ID" value="NZ_CP036349.1"/>
</dbReference>
<dbReference type="EMBL" id="CP036349">
    <property type="protein sequence ID" value="QDV73070.1"/>
    <property type="molecule type" value="Genomic_DNA"/>
</dbReference>
<evidence type="ECO:0000313" key="2">
    <source>
        <dbReference type="Proteomes" id="UP000316426"/>
    </source>
</evidence>
<organism evidence="1 2">
    <name type="scientific">Botrimarina mediterranea</name>
    <dbReference type="NCBI Taxonomy" id="2528022"/>
    <lineage>
        <taxon>Bacteria</taxon>
        <taxon>Pseudomonadati</taxon>
        <taxon>Planctomycetota</taxon>
        <taxon>Planctomycetia</taxon>
        <taxon>Pirellulales</taxon>
        <taxon>Lacipirellulaceae</taxon>
        <taxon>Botrimarina</taxon>
    </lineage>
</organism>
<dbReference type="KEGG" id="bmei:Spa11_12590"/>
<proteinExistence type="predicted"/>
<dbReference type="Proteomes" id="UP000316426">
    <property type="component" value="Chromosome"/>
</dbReference>
<gene>
    <name evidence="1" type="ORF">Spa11_12590</name>
</gene>
<accession>A0A518K5J7</accession>
<reference evidence="1 2" key="1">
    <citation type="submission" date="2019-02" db="EMBL/GenBank/DDBJ databases">
        <title>Deep-cultivation of Planctomycetes and their phenomic and genomic characterization uncovers novel biology.</title>
        <authorList>
            <person name="Wiegand S."/>
            <person name="Jogler M."/>
            <person name="Boedeker C."/>
            <person name="Pinto D."/>
            <person name="Vollmers J."/>
            <person name="Rivas-Marin E."/>
            <person name="Kohn T."/>
            <person name="Peeters S.H."/>
            <person name="Heuer A."/>
            <person name="Rast P."/>
            <person name="Oberbeckmann S."/>
            <person name="Bunk B."/>
            <person name="Jeske O."/>
            <person name="Meyerdierks A."/>
            <person name="Storesund J.E."/>
            <person name="Kallscheuer N."/>
            <person name="Luecker S."/>
            <person name="Lage O.M."/>
            <person name="Pohl T."/>
            <person name="Merkel B.J."/>
            <person name="Hornburger P."/>
            <person name="Mueller R.-W."/>
            <person name="Bruemmer F."/>
            <person name="Labrenz M."/>
            <person name="Spormann A.M."/>
            <person name="Op den Camp H."/>
            <person name="Overmann J."/>
            <person name="Amann R."/>
            <person name="Jetten M.S.M."/>
            <person name="Mascher T."/>
            <person name="Medema M.H."/>
            <person name="Devos D.P."/>
            <person name="Kaster A.-K."/>
            <person name="Ovreas L."/>
            <person name="Rohde M."/>
            <person name="Galperin M.Y."/>
            <person name="Jogler C."/>
        </authorList>
    </citation>
    <scope>NUCLEOTIDE SEQUENCE [LARGE SCALE GENOMIC DNA]</scope>
    <source>
        <strain evidence="1 2">Spa11</strain>
    </source>
</reference>